<protein>
    <submittedName>
        <fullName evidence="6">Cytochrome c</fullName>
    </submittedName>
</protein>
<proteinExistence type="predicted"/>
<dbReference type="GO" id="GO:0020037">
    <property type="term" value="F:heme binding"/>
    <property type="evidence" value="ECO:0007669"/>
    <property type="project" value="InterPro"/>
</dbReference>
<dbReference type="RefSeq" id="WP_209361344.1">
    <property type="nucleotide sequence ID" value="NZ_JAGISH010000007.1"/>
</dbReference>
<evidence type="ECO:0000313" key="6">
    <source>
        <dbReference type="EMBL" id="MBP0483393.1"/>
    </source>
</evidence>
<dbReference type="Gene3D" id="1.10.760.10">
    <property type="entry name" value="Cytochrome c-like domain"/>
    <property type="match status" value="1"/>
</dbReference>
<reference evidence="6" key="1">
    <citation type="submission" date="2021-03" db="EMBL/GenBank/DDBJ databases">
        <title>Sagittula salina sp. nov. strain M10.9X isolated from the marine waste.</title>
        <authorList>
            <person name="Satari L."/>
            <person name="Molina-Menor E."/>
            <person name="Vidal-Verdu A."/>
            <person name="Pascual J."/>
            <person name="Pereto J."/>
            <person name="Porcar M."/>
        </authorList>
    </citation>
    <scope>NUCLEOTIDE SEQUENCE</scope>
    <source>
        <strain evidence="6">M10.9X</strain>
    </source>
</reference>
<evidence type="ECO:0000256" key="1">
    <source>
        <dbReference type="ARBA" id="ARBA00022617"/>
    </source>
</evidence>
<keyword evidence="3 4" id="KW-0408">Iron</keyword>
<evidence type="ECO:0000256" key="4">
    <source>
        <dbReference type="PROSITE-ProRule" id="PRU00433"/>
    </source>
</evidence>
<dbReference type="GO" id="GO:0009055">
    <property type="term" value="F:electron transfer activity"/>
    <property type="evidence" value="ECO:0007669"/>
    <property type="project" value="InterPro"/>
</dbReference>
<evidence type="ECO:0000313" key="7">
    <source>
        <dbReference type="Proteomes" id="UP000675940"/>
    </source>
</evidence>
<keyword evidence="2 4" id="KW-0479">Metal-binding</keyword>
<accession>A0A940S0S3</accession>
<dbReference type="InterPro" id="IPR036909">
    <property type="entry name" value="Cyt_c-like_dom_sf"/>
</dbReference>
<feature type="domain" description="Cytochrome c" evidence="5">
    <location>
        <begin position="29"/>
        <end position="139"/>
    </location>
</feature>
<dbReference type="InterPro" id="IPR009056">
    <property type="entry name" value="Cyt_c-like_dom"/>
</dbReference>
<dbReference type="Proteomes" id="UP000675940">
    <property type="component" value="Unassembled WGS sequence"/>
</dbReference>
<keyword evidence="1 4" id="KW-0349">Heme</keyword>
<dbReference type="EMBL" id="JAGISH010000007">
    <property type="protein sequence ID" value="MBP0483393.1"/>
    <property type="molecule type" value="Genomic_DNA"/>
</dbReference>
<dbReference type="PROSITE" id="PS51257">
    <property type="entry name" value="PROKAR_LIPOPROTEIN"/>
    <property type="match status" value="1"/>
</dbReference>
<evidence type="ECO:0000256" key="2">
    <source>
        <dbReference type="ARBA" id="ARBA00022723"/>
    </source>
</evidence>
<name>A0A940S0S3_9RHOB</name>
<dbReference type="PROSITE" id="PS51007">
    <property type="entry name" value="CYTC"/>
    <property type="match status" value="1"/>
</dbReference>
<comment type="caution">
    <text evidence="6">The sequence shown here is derived from an EMBL/GenBank/DDBJ whole genome shotgun (WGS) entry which is preliminary data.</text>
</comment>
<dbReference type="SUPFAM" id="SSF46626">
    <property type="entry name" value="Cytochrome c"/>
    <property type="match status" value="1"/>
</dbReference>
<evidence type="ECO:0000256" key="3">
    <source>
        <dbReference type="ARBA" id="ARBA00023004"/>
    </source>
</evidence>
<evidence type="ECO:0000259" key="5">
    <source>
        <dbReference type="PROSITE" id="PS51007"/>
    </source>
</evidence>
<dbReference type="GO" id="GO:0046872">
    <property type="term" value="F:metal ion binding"/>
    <property type="evidence" value="ECO:0007669"/>
    <property type="project" value="UniProtKB-KW"/>
</dbReference>
<dbReference type="AlphaFoldDB" id="A0A940S0S3"/>
<sequence>MRAYMMALAGAVALAGCVENESGSADVMPGPQDGQVLFMENCAVCHGEDGKGSGPMARRLQKPPKDLTLIELRHGDRFPRAKIMSIIDGYARSDMTGPGMPEFGALLEGDLVPFDSGDGKLTPTPRKLVALLEYLQTIQQKRK</sequence>
<keyword evidence="7" id="KW-1185">Reference proteome</keyword>
<gene>
    <name evidence="6" type="ORF">J5474_12935</name>
</gene>
<organism evidence="6 7">
    <name type="scientific">Sagittula salina</name>
    <dbReference type="NCBI Taxonomy" id="2820268"/>
    <lineage>
        <taxon>Bacteria</taxon>
        <taxon>Pseudomonadati</taxon>
        <taxon>Pseudomonadota</taxon>
        <taxon>Alphaproteobacteria</taxon>
        <taxon>Rhodobacterales</taxon>
        <taxon>Roseobacteraceae</taxon>
        <taxon>Sagittula</taxon>
    </lineage>
</organism>
<dbReference type="Pfam" id="PF00034">
    <property type="entry name" value="Cytochrom_C"/>
    <property type="match status" value="1"/>
</dbReference>